<dbReference type="Proteomes" id="UP000283254">
    <property type="component" value="Unassembled WGS sequence"/>
</dbReference>
<evidence type="ECO:0000313" key="8">
    <source>
        <dbReference type="EMBL" id="RNF32537.1"/>
    </source>
</evidence>
<comment type="similarity">
    <text evidence="1 5">Belongs to the FlgD family.</text>
</comment>
<name>A0A422QR91_9BURK</name>
<dbReference type="RefSeq" id="WP_123067761.1">
    <property type="nucleotide sequence ID" value="NZ_JSAB01000010.1"/>
</dbReference>
<dbReference type="Pfam" id="PF13861">
    <property type="entry name" value="FLgD_tudor"/>
    <property type="match status" value="1"/>
</dbReference>
<feature type="domain" description="FlgD Tudor-like" evidence="7">
    <location>
        <begin position="93"/>
        <end position="235"/>
    </location>
</feature>
<keyword evidence="3 5" id="KW-1005">Bacterial flagellum biogenesis</keyword>
<proteinExistence type="inferred from homology"/>
<dbReference type="InterPro" id="IPR025963">
    <property type="entry name" value="FLgD_Tudor"/>
</dbReference>
<evidence type="ECO:0000256" key="3">
    <source>
        <dbReference type="ARBA" id="ARBA00022795"/>
    </source>
</evidence>
<evidence type="ECO:0000313" key="9">
    <source>
        <dbReference type="Proteomes" id="UP000283254"/>
    </source>
</evidence>
<feature type="domain" description="FlgD/Vpr Ig-like" evidence="6">
    <location>
        <begin position="114"/>
        <end position="193"/>
    </location>
</feature>
<dbReference type="Pfam" id="PF13860">
    <property type="entry name" value="FlgD_ig"/>
    <property type="match status" value="1"/>
</dbReference>
<dbReference type="EMBL" id="JSAB01000010">
    <property type="protein sequence ID" value="RNF32537.1"/>
    <property type="molecule type" value="Genomic_DNA"/>
</dbReference>
<gene>
    <name evidence="8" type="ORF">NM04_01350</name>
</gene>
<dbReference type="Pfam" id="PF03963">
    <property type="entry name" value="FlgD"/>
    <property type="match status" value="1"/>
</dbReference>
<dbReference type="Gene3D" id="2.30.30.910">
    <property type="match status" value="1"/>
</dbReference>
<keyword evidence="8" id="KW-0282">Flagellum</keyword>
<evidence type="ECO:0000256" key="1">
    <source>
        <dbReference type="ARBA" id="ARBA00010577"/>
    </source>
</evidence>
<comment type="function">
    <text evidence="4 5">Required for flagellar hook formation. May act as a scaffolding protein.</text>
</comment>
<keyword evidence="8" id="KW-0966">Cell projection</keyword>
<comment type="caution">
    <text evidence="8">The sequence shown here is derived from an EMBL/GenBank/DDBJ whole genome shotgun (WGS) entry which is preliminary data.</text>
</comment>
<accession>A0A422QR91</accession>
<dbReference type="Gene3D" id="2.60.40.4070">
    <property type="match status" value="1"/>
</dbReference>
<sequence length="238" mass="25014">MTSPISTQSAANNISDLQSAMNAKPKAEVDGVQADTDKFMTLLVTQLQNQDPLNPMDNAQMTSQLAQLQTVTGVNKLNTTLESLKASYQSTESLQATQLIGAGVLVEGENILLHKSQAILGLELETPADKVQITIVDSKTGKDVASIELGEQEAGILPIAWDGVPDPTKVDADGKPIALPDGAYTFRVEASRGGEKLKDVKTLAFDSVASVTTGGKDGVKLNLPGKGAVTLADIKQVM</sequence>
<reference evidence="8" key="1">
    <citation type="submission" date="2014-10" db="EMBL/GenBank/DDBJ databases">
        <title>Massilia sp. genome.</title>
        <authorList>
            <person name="Xu B."/>
            <person name="Dai L."/>
            <person name="Huang Z."/>
        </authorList>
    </citation>
    <scope>NUCLEOTIDE SEQUENCE [LARGE SCALE GENOMIC DNA]</scope>
    <source>
        <strain evidence="8">CFS-1</strain>
    </source>
</reference>
<dbReference type="InterPro" id="IPR005648">
    <property type="entry name" value="FlgD"/>
</dbReference>
<keyword evidence="9" id="KW-1185">Reference proteome</keyword>
<evidence type="ECO:0000256" key="4">
    <source>
        <dbReference type="ARBA" id="ARBA00024746"/>
    </source>
</evidence>
<dbReference type="GO" id="GO:0044781">
    <property type="term" value="P:bacterial-type flagellum organization"/>
    <property type="evidence" value="ECO:0007669"/>
    <property type="project" value="UniProtKB-UniRule"/>
</dbReference>
<dbReference type="AlphaFoldDB" id="A0A422QR91"/>
<evidence type="ECO:0000256" key="2">
    <source>
        <dbReference type="ARBA" id="ARBA00016013"/>
    </source>
</evidence>
<evidence type="ECO:0000259" key="6">
    <source>
        <dbReference type="Pfam" id="PF13860"/>
    </source>
</evidence>
<protein>
    <recommendedName>
        <fullName evidence="2 5">Basal-body rod modification protein FlgD</fullName>
    </recommendedName>
</protein>
<evidence type="ECO:0000259" key="7">
    <source>
        <dbReference type="Pfam" id="PF13861"/>
    </source>
</evidence>
<organism evidence="8 9">
    <name type="scientific">Massilia aurea</name>
    <dbReference type="NCBI Taxonomy" id="373040"/>
    <lineage>
        <taxon>Bacteria</taxon>
        <taxon>Pseudomonadati</taxon>
        <taxon>Pseudomonadota</taxon>
        <taxon>Betaproteobacteria</taxon>
        <taxon>Burkholderiales</taxon>
        <taxon>Oxalobacteraceae</taxon>
        <taxon>Telluria group</taxon>
        <taxon>Massilia</taxon>
    </lineage>
</organism>
<dbReference type="InterPro" id="IPR025965">
    <property type="entry name" value="FlgD/Vpr_Ig-like"/>
</dbReference>
<keyword evidence="8" id="KW-0969">Cilium</keyword>
<dbReference type="OrthoDB" id="9785233at2"/>
<evidence type="ECO:0000256" key="5">
    <source>
        <dbReference type="RuleBase" id="RU362076"/>
    </source>
</evidence>